<keyword evidence="1" id="KW-0378">Hydrolase</keyword>
<evidence type="ECO:0000313" key="4">
    <source>
        <dbReference type="Proteomes" id="UP000548582"/>
    </source>
</evidence>
<accession>A0A848E6F6</accession>
<dbReference type="Pfam" id="PF07228">
    <property type="entry name" value="SpoIIE"/>
    <property type="match status" value="1"/>
</dbReference>
<dbReference type="RefSeq" id="WP_170052291.1">
    <property type="nucleotide sequence ID" value="NZ_JABBKX010000001.1"/>
</dbReference>
<evidence type="ECO:0000256" key="1">
    <source>
        <dbReference type="ARBA" id="ARBA00022801"/>
    </source>
</evidence>
<dbReference type="PROSITE" id="PS50006">
    <property type="entry name" value="FHA_DOMAIN"/>
    <property type="match status" value="1"/>
</dbReference>
<protein>
    <submittedName>
        <fullName evidence="3">SpoIIE family protein phosphatase</fullName>
    </submittedName>
</protein>
<dbReference type="GO" id="GO:0016791">
    <property type="term" value="F:phosphatase activity"/>
    <property type="evidence" value="ECO:0007669"/>
    <property type="project" value="TreeGrafter"/>
</dbReference>
<evidence type="ECO:0000313" key="3">
    <source>
        <dbReference type="EMBL" id="NMJ39994.1"/>
    </source>
</evidence>
<dbReference type="InterPro" id="IPR008984">
    <property type="entry name" value="SMAD_FHA_dom_sf"/>
</dbReference>
<dbReference type="InterPro" id="IPR036457">
    <property type="entry name" value="PPM-type-like_dom_sf"/>
</dbReference>
<evidence type="ECO:0000259" key="2">
    <source>
        <dbReference type="PROSITE" id="PS50006"/>
    </source>
</evidence>
<feature type="domain" description="FHA" evidence="2">
    <location>
        <begin position="55"/>
        <end position="104"/>
    </location>
</feature>
<dbReference type="Gene3D" id="2.60.200.20">
    <property type="match status" value="1"/>
</dbReference>
<dbReference type="InterPro" id="IPR001932">
    <property type="entry name" value="PPM-type_phosphatase-like_dom"/>
</dbReference>
<dbReference type="Proteomes" id="UP000548582">
    <property type="component" value="Unassembled WGS sequence"/>
</dbReference>
<dbReference type="PANTHER" id="PTHR43156:SF2">
    <property type="entry name" value="STAGE II SPORULATION PROTEIN E"/>
    <property type="match status" value="1"/>
</dbReference>
<dbReference type="SUPFAM" id="SSF81606">
    <property type="entry name" value="PP2C-like"/>
    <property type="match status" value="1"/>
</dbReference>
<organism evidence="3 4">
    <name type="scientific">Neoroseomonas marina</name>
    <dbReference type="NCBI Taxonomy" id="1232220"/>
    <lineage>
        <taxon>Bacteria</taxon>
        <taxon>Pseudomonadati</taxon>
        <taxon>Pseudomonadota</taxon>
        <taxon>Alphaproteobacteria</taxon>
        <taxon>Acetobacterales</taxon>
        <taxon>Acetobacteraceae</taxon>
        <taxon>Neoroseomonas</taxon>
    </lineage>
</organism>
<proteinExistence type="predicted"/>
<comment type="caution">
    <text evidence="3">The sequence shown here is derived from an EMBL/GenBank/DDBJ whole genome shotgun (WGS) entry which is preliminary data.</text>
</comment>
<dbReference type="PANTHER" id="PTHR43156">
    <property type="entry name" value="STAGE II SPORULATION PROTEIN E-RELATED"/>
    <property type="match status" value="1"/>
</dbReference>
<dbReference type="SUPFAM" id="SSF49879">
    <property type="entry name" value="SMAD/FHA domain"/>
    <property type="match status" value="1"/>
</dbReference>
<gene>
    <name evidence="3" type="ORF">GWK16_01990</name>
</gene>
<dbReference type="Pfam" id="PF00498">
    <property type="entry name" value="FHA"/>
    <property type="match status" value="1"/>
</dbReference>
<sequence length="380" mass="40825">MNEDATGRHASDSDRTLLRRLAPATAEEDPLLHLLEVEPAEGVPPQRIQLGPAPLMIGRTAQNGLVLPSPDVSRSHCVLVLEDDAVIVTDLGSTNGTLVDGRVTGGPTRLMSGSRLRLGPFTLVYRSGRASDMARVDEVERDLARAGRYVAALLPPPILEGRIRADWRFEPSARIGGDGFGYGWLDEDRFAVWLLDVAGHGAGSALLAASAMNTLREHGLPDVDFADPVAVMEALNARFQMDRHGGLFFSLWYGVCDVAASRLVFGCAGQHPAFLLLPGVPTPAPLHVKAPAIGVTPDWPYRQAEAELPPGSRLHLFSDGAFELTAPDGRELGLADFLPHLLAPEGNALPDPERLLRTVRDLARPGPLDDDVSILTLDIS</sequence>
<dbReference type="InterPro" id="IPR052016">
    <property type="entry name" value="Bact_Sigma-Reg"/>
</dbReference>
<reference evidence="3 4" key="1">
    <citation type="submission" date="2020-03" db="EMBL/GenBank/DDBJ databases">
        <authorList>
            <person name="Sun Q."/>
        </authorList>
    </citation>
    <scope>NUCLEOTIDE SEQUENCE [LARGE SCALE GENOMIC DNA]</scope>
    <source>
        <strain evidence="3 4">JC162</strain>
    </source>
</reference>
<dbReference type="AlphaFoldDB" id="A0A848E6F6"/>
<dbReference type="Gene3D" id="3.60.40.10">
    <property type="entry name" value="PPM-type phosphatase domain"/>
    <property type="match status" value="1"/>
</dbReference>
<keyword evidence="4" id="KW-1185">Reference proteome</keyword>
<dbReference type="CDD" id="cd00060">
    <property type="entry name" value="FHA"/>
    <property type="match status" value="1"/>
</dbReference>
<name>A0A848E6F6_9PROT</name>
<dbReference type="SMART" id="SM00331">
    <property type="entry name" value="PP2C_SIG"/>
    <property type="match status" value="1"/>
</dbReference>
<dbReference type="SMART" id="SM00240">
    <property type="entry name" value="FHA"/>
    <property type="match status" value="1"/>
</dbReference>
<dbReference type="EMBL" id="JABBKX010000001">
    <property type="protein sequence ID" value="NMJ39994.1"/>
    <property type="molecule type" value="Genomic_DNA"/>
</dbReference>
<dbReference type="InterPro" id="IPR000253">
    <property type="entry name" value="FHA_dom"/>
</dbReference>